<accession>A0A4Y2IG52</accession>
<evidence type="ECO:0000313" key="1">
    <source>
        <dbReference type="EMBL" id="GBM76302.1"/>
    </source>
</evidence>
<evidence type="ECO:0000313" key="2">
    <source>
        <dbReference type="Proteomes" id="UP000499080"/>
    </source>
</evidence>
<gene>
    <name evidence="1" type="ORF">AVEN_165484_1</name>
</gene>
<name>A0A4Y2IG52_ARAVE</name>
<dbReference type="EMBL" id="BGPR01106425">
    <property type="protein sequence ID" value="GBM76302.1"/>
    <property type="molecule type" value="Genomic_DNA"/>
</dbReference>
<dbReference type="Proteomes" id="UP000499080">
    <property type="component" value="Unassembled WGS sequence"/>
</dbReference>
<dbReference type="AlphaFoldDB" id="A0A4Y2IG52"/>
<proteinExistence type="predicted"/>
<feature type="non-terminal residue" evidence="1">
    <location>
        <position position="1"/>
    </location>
</feature>
<keyword evidence="2" id="KW-1185">Reference proteome</keyword>
<organism evidence="1 2">
    <name type="scientific">Araneus ventricosus</name>
    <name type="common">Orbweaver spider</name>
    <name type="synonym">Epeira ventricosa</name>
    <dbReference type="NCBI Taxonomy" id="182803"/>
    <lineage>
        <taxon>Eukaryota</taxon>
        <taxon>Metazoa</taxon>
        <taxon>Ecdysozoa</taxon>
        <taxon>Arthropoda</taxon>
        <taxon>Chelicerata</taxon>
        <taxon>Arachnida</taxon>
        <taxon>Araneae</taxon>
        <taxon>Araneomorphae</taxon>
        <taxon>Entelegynae</taxon>
        <taxon>Araneoidea</taxon>
        <taxon>Araneidae</taxon>
        <taxon>Araneus</taxon>
    </lineage>
</organism>
<reference evidence="1 2" key="1">
    <citation type="journal article" date="2019" name="Sci. Rep.">
        <title>Orb-weaving spider Araneus ventricosus genome elucidates the spidroin gene catalogue.</title>
        <authorList>
            <person name="Kono N."/>
            <person name="Nakamura H."/>
            <person name="Ohtoshi R."/>
            <person name="Moran D.A.P."/>
            <person name="Shinohara A."/>
            <person name="Yoshida Y."/>
            <person name="Fujiwara M."/>
            <person name="Mori M."/>
            <person name="Tomita M."/>
            <person name="Arakawa K."/>
        </authorList>
    </citation>
    <scope>NUCLEOTIDE SEQUENCE [LARGE SCALE GENOMIC DNA]</scope>
</reference>
<protein>
    <submittedName>
        <fullName evidence="1">Uncharacterized protein</fullName>
    </submittedName>
</protein>
<comment type="caution">
    <text evidence="1">The sequence shown here is derived from an EMBL/GenBank/DDBJ whole genome shotgun (WGS) entry which is preliminary data.</text>
</comment>
<sequence>AVGGHRLEEEGVGGGVFAGHWWIEEAAIGGAAGGLRRDESPSNGTIRVRWWDEASAVSGPIDGHLAGMK</sequence>